<dbReference type="PROSITE" id="PS50158">
    <property type="entry name" value="ZF_CCHC"/>
    <property type="match status" value="1"/>
</dbReference>
<gene>
    <name evidence="4" type="ORF">niasHS_011713</name>
</gene>
<dbReference type="GO" id="GO:0008270">
    <property type="term" value="F:zinc ion binding"/>
    <property type="evidence" value="ECO:0007669"/>
    <property type="project" value="UniProtKB-KW"/>
</dbReference>
<dbReference type="AlphaFoldDB" id="A0ABD2IN28"/>
<reference evidence="4 5" key="1">
    <citation type="submission" date="2024-10" db="EMBL/GenBank/DDBJ databases">
        <authorList>
            <person name="Kim D."/>
        </authorList>
    </citation>
    <scope>NUCLEOTIDE SEQUENCE [LARGE SCALE GENOMIC DNA]</scope>
    <source>
        <strain evidence="4">Taebaek</strain>
    </source>
</reference>
<dbReference type="GO" id="GO:0019899">
    <property type="term" value="F:enzyme binding"/>
    <property type="evidence" value="ECO:0007669"/>
    <property type="project" value="UniProtKB-ARBA"/>
</dbReference>
<keyword evidence="1" id="KW-0862">Zinc</keyword>
<feature type="domain" description="CCHC-type" evidence="3">
    <location>
        <begin position="184"/>
        <end position="199"/>
    </location>
</feature>
<protein>
    <recommendedName>
        <fullName evidence="3">CCHC-type domain-containing protein</fullName>
    </recommendedName>
</protein>
<dbReference type="Pfam" id="PF00098">
    <property type="entry name" value="zf-CCHC"/>
    <property type="match status" value="1"/>
</dbReference>
<feature type="compositionally biased region" description="Polar residues" evidence="2">
    <location>
        <begin position="292"/>
        <end position="304"/>
    </location>
</feature>
<dbReference type="EMBL" id="JBICCN010000273">
    <property type="protein sequence ID" value="KAL3081469.1"/>
    <property type="molecule type" value="Genomic_DNA"/>
</dbReference>
<organism evidence="4 5">
    <name type="scientific">Heterodera schachtii</name>
    <name type="common">Sugarbeet cyst nematode worm</name>
    <name type="synonym">Tylenchus schachtii</name>
    <dbReference type="NCBI Taxonomy" id="97005"/>
    <lineage>
        <taxon>Eukaryota</taxon>
        <taxon>Metazoa</taxon>
        <taxon>Ecdysozoa</taxon>
        <taxon>Nematoda</taxon>
        <taxon>Chromadorea</taxon>
        <taxon>Rhabditida</taxon>
        <taxon>Tylenchina</taxon>
        <taxon>Tylenchomorpha</taxon>
        <taxon>Tylenchoidea</taxon>
        <taxon>Heteroderidae</taxon>
        <taxon>Heteroderinae</taxon>
        <taxon>Heterodera</taxon>
    </lineage>
</organism>
<dbReference type="Proteomes" id="UP001620645">
    <property type="component" value="Unassembled WGS sequence"/>
</dbReference>
<dbReference type="InterPro" id="IPR001878">
    <property type="entry name" value="Znf_CCHC"/>
</dbReference>
<accession>A0ABD2IN28</accession>
<evidence type="ECO:0000313" key="4">
    <source>
        <dbReference type="EMBL" id="KAL3081469.1"/>
    </source>
</evidence>
<dbReference type="Gene3D" id="4.10.60.10">
    <property type="entry name" value="Zinc finger, CCHC-type"/>
    <property type="match status" value="1"/>
</dbReference>
<feature type="region of interest" description="Disordered" evidence="2">
    <location>
        <begin position="283"/>
        <end position="351"/>
    </location>
</feature>
<keyword evidence="1" id="KW-0863">Zinc-finger</keyword>
<comment type="caution">
    <text evidence="4">The sequence shown here is derived from an EMBL/GenBank/DDBJ whole genome shotgun (WGS) entry which is preliminary data.</text>
</comment>
<keyword evidence="1" id="KW-0479">Metal-binding</keyword>
<evidence type="ECO:0000256" key="1">
    <source>
        <dbReference type="PROSITE-ProRule" id="PRU00047"/>
    </source>
</evidence>
<dbReference type="SMART" id="SM00343">
    <property type="entry name" value="ZnF_C2HC"/>
    <property type="match status" value="2"/>
</dbReference>
<proteinExistence type="predicted"/>
<sequence length="351" mass="39300">MAAVVKAGKGPGPYTSETSWIIWEERFEFFIKLRGITDAETKKLLFFWEIGPSTKSFAKWRCQKMSATCQLWRSNQTDVRTVHSGLLNPTSDLNCQSGMHKDSVDMCLSSLFINGLKNDSIRAELIKKGVKEVKFKDAVETAVLLEQSELDAEQIGGHKKAEVAKVFAPKGGRKSKAPTQLMQCHRCGRNGHRNNECPNKDSKCRKCGNVGHWAVMCKTKQGSNWPKRQGKPVHQVNTECQKAYDIGTLAKSEEIKSISVPPAMIKLQLAKKATDFELDYQLKSDETKPDLESNTDADSTSSNGDETEDEKDGGQPTDVDEEPNDPPTLDNPPLRRSSRERRPRQIFDPSK</sequence>
<dbReference type="InterPro" id="IPR036875">
    <property type="entry name" value="Znf_CCHC_sf"/>
</dbReference>
<name>A0ABD2IN28_HETSC</name>
<evidence type="ECO:0000259" key="3">
    <source>
        <dbReference type="PROSITE" id="PS50158"/>
    </source>
</evidence>
<evidence type="ECO:0000256" key="2">
    <source>
        <dbReference type="SAM" id="MobiDB-lite"/>
    </source>
</evidence>
<keyword evidence="5" id="KW-1185">Reference proteome</keyword>
<dbReference type="SUPFAM" id="SSF57756">
    <property type="entry name" value="Retrovirus zinc finger-like domains"/>
    <property type="match status" value="1"/>
</dbReference>
<evidence type="ECO:0000313" key="5">
    <source>
        <dbReference type="Proteomes" id="UP001620645"/>
    </source>
</evidence>